<feature type="domain" description="C-type lectin" evidence="2">
    <location>
        <begin position="567"/>
        <end position="678"/>
    </location>
</feature>
<protein>
    <recommendedName>
        <fullName evidence="2">C-type lectin domain-containing protein</fullName>
    </recommendedName>
</protein>
<keyword evidence="4" id="KW-1185">Reference proteome</keyword>
<name>A0AAV2QKQ0_MEGNR</name>
<dbReference type="AlphaFoldDB" id="A0AAV2QKQ0"/>
<keyword evidence="1" id="KW-1015">Disulfide bond</keyword>
<dbReference type="InterPro" id="IPR001304">
    <property type="entry name" value="C-type_lectin-like"/>
</dbReference>
<organism evidence="3 4">
    <name type="scientific">Meganyctiphanes norvegica</name>
    <name type="common">Northern krill</name>
    <name type="synonym">Thysanopoda norvegica</name>
    <dbReference type="NCBI Taxonomy" id="48144"/>
    <lineage>
        <taxon>Eukaryota</taxon>
        <taxon>Metazoa</taxon>
        <taxon>Ecdysozoa</taxon>
        <taxon>Arthropoda</taxon>
        <taxon>Crustacea</taxon>
        <taxon>Multicrustacea</taxon>
        <taxon>Malacostraca</taxon>
        <taxon>Eumalacostraca</taxon>
        <taxon>Eucarida</taxon>
        <taxon>Euphausiacea</taxon>
        <taxon>Euphausiidae</taxon>
        <taxon>Meganyctiphanes</taxon>
    </lineage>
</organism>
<dbReference type="Proteomes" id="UP001497623">
    <property type="component" value="Unassembled WGS sequence"/>
</dbReference>
<dbReference type="InterPro" id="IPR016187">
    <property type="entry name" value="CTDL_fold"/>
</dbReference>
<dbReference type="InterPro" id="IPR018378">
    <property type="entry name" value="C-type_lectin_CS"/>
</dbReference>
<evidence type="ECO:0000313" key="3">
    <source>
        <dbReference type="EMBL" id="CAL4085353.1"/>
    </source>
</evidence>
<dbReference type="SMART" id="SM00034">
    <property type="entry name" value="CLECT"/>
    <property type="match status" value="5"/>
</dbReference>
<dbReference type="PROSITE" id="PS00615">
    <property type="entry name" value="C_TYPE_LECTIN_1"/>
    <property type="match status" value="2"/>
</dbReference>
<sequence>MSCESLTRYICQLGESEPDPVPACTQIGEGCYHFDERKRTWFEAQDECEAMGGILASPCKKQMTHLLQHMKSVGGRWWFGAADLEKKREYMYVKGTMMPGGFWNCGEPNQGGGGEDCVEMRGNSGNLNDLHCTADMPFICEFGDGGCNEVAARTESIDKCIQIGDSCYIIESEEVATWEKAKTECKKFPSGQLASPNRKQMELIIEHFAKRGGRYWIGATDHHSQGKYYYQNGEHMPGGFWLSGEPNQCARSGEDCVEIRGAMSGLGDEDCNTKNNYICEILDKAKAPIGKKGYSTECTKFGNSCFWINKWDELTWEEAKKYCEGTEGYLASPTDPGDMQALLAHVQHMGGKYWIGASDHGKEGEFKYVTGNRMIEGFWVPGEPNQGCGGEEDCIGIWSKRKGAYDENCDARLRFICQYGQAARQAPEPKKCQRYGTGCFIIETSMKLSWNDAKASCEQAGTKLAHPNKEQMKSLLKELRQRGDRYWIGGNDVGAEGHWTYVNGDQMPGGFWNCGEPNNCGNKENCVEVWKRGLNDLNCATKLSFVCQVDNTVAVTDKPTSVDCENIGSSCFMIEPDDKLTWTSAQKTCEGLGMTLAAPTNEDLQILLNHLAHIGGRFWIGGREHGSTFKFLGGTEVPCLWGPGYPEYKEDQKCVEIYAKYKGLADGNCETERNFICQKLEKKSEKKPLVDHHKKKIFVNHKAMPFKNKNKNKNKNKYKNKNNKKNFMGHLKSHFHKKVKGLHNLKSKLFGGLHKKMGHHKSKLFGGLHKKMPFFG</sequence>
<proteinExistence type="predicted"/>
<comment type="caution">
    <text evidence="3">The sequence shown here is derived from an EMBL/GenBank/DDBJ whole genome shotgun (WGS) entry which is preliminary data.</text>
</comment>
<dbReference type="Pfam" id="PF00059">
    <property type="entry name" value="Lectin_C"/>
    <property type="match status" value="5"/>
</dbReference>
<evidence type="ECO:0000313" key="4">
    <source>
        <dbReference type="Proteomes" id="UP001497623"/>
    </source>
</evidence>
<gene>
    <name evidence="3" type="ORF">MNOR_LOCUS12655</name>
</gene>
<dbReference type="PROSITE" id="PS50041">
    <property type="entry name" value="C_TYPE_LECTIN_2"/>
    <property type="match status" value="5"/>
</dbReference>
<accession>A0AAV2QKQ0</accession>
<feature type="domain" description="C-type lectin" evidence="2">
    <location>
        <begin position="163"/>
        <end position="280"/>
    </location>
</feature>
<dbReference type="InterPro" id="IPR016186">
    <property type="entry name" value="C-type_lectin-like/link_sf"/>
</dbReference>
<reference evidence="3 4" key="1">
    <citation type="submission" date="2024-05" db="EMBL/GenBank/DDBJ databases">
        <authorList>
            <person name="Wallberg A."/>
        </authorList>
    </citation>
    <scope>NUCLEOTIDE SEQUENCE [LARGE SCALE GENOMIC DNA]</scope>
</reference>
<feature type="domain" description="C-type lectin" evidence="2">
    <location>
        <begin position="435"/>
        <end position="548"/>
    </location>
</feature>
<dbReference type="Gene3D" id="3.10.100.10">
    <property type="entry name" value="Mannose-Binding Protein A, subunit A"/>
    <property type="match status" value="5"/>
</dbReference>
<dbReference type="EMBL" id="CAXKWB010006987">
    <property type="protein sequence ID" value="CAL4085353.1"/>
    <property type="molecule type" value="Genomic_DNA"/>
</dbReference>
<dbReference type="CDD" id="cd00037">
    <property type="entry name" value="CLECT"/>
    <property type="match status" value="3"/>
</dbReference>
<dbReference type="SUPFAM" id="SSF56436">
    <property type="entry name" value="C-type lectin-like"/>
    <property type="match status" value="5"/>
</dbReference>
<evidence type="ECO:0000256" key="1">
    <source>
        <dbReference type="ARBA" id="ARBA00023157"/>
    </source>
</evidence>
<evidence type="ECO:0000259" key="2">
    <source>
        <dbReference type="PROSITE" id="PS50041"/>
    </source>
</evidence>
<feature type="domain" description="C-type lectin" evidence="2">
    <location>
        <begin position="301"/>
        <end position="418"/>
    </location>
</feature>
<dbReference type="PANTHER" id="PTHR22803">
    <property type="entry name" value="MANNOSE, PHOSPHOLIPASE, LECTIN RECEPTOR RELATED"/>
    <property type="match status" value="1"/>
</dbReference>
<feature type="domain" description="C-type lectin" evidence="2">
    <location>
        <begin position="27"/>
        <end position="141"/>
    </location>
</feature>
<dbReference type="InterPro" id="IPR050111">
    <property type="entry name" value="C-type_lectin/snaclec_domain"/>
</dbReference>